<dbReference type="InterPro" id="IPR046959">
    <property type="entry name" value="PRK1-6/SRF4-like"/>
</dbReference>
<reference evidence="2 3" key="1">
    <citation type="submission" date="2014-02" db="EMBL/GenBank/DDBJ databases">
        <title>Single nucleus genome sequencing reveals high similarity among nuclei of an endomycorrhizal fungus.</title>
        <authorList>
            <person name="Lin K."/>
            <person name="Geurts R."/>
            <person name="Zhang Z."/>
            <person name="Limpens E."/>
            <person name="Saunders D.G."/>
            <person name="Mu D."/>
            <person name="Pang E."/>
            <person name="Cao H."/>
            <person name="Cha H."/>
            <person name="Lin T."/>
            <person name="Zhou Q."/>
            <person name="Shang Y."/>
            <person name="Li Y."/>
            <person name="Ivanov S."/>
            <person name="Sharma T."/>
            <person name="Velzen R.V."/>
            <person name="Ruijter N.D."/>
            <person name="Aanen D.K."/>
            <person name="Win J."/>
            <person name="Kamoun S."/>
            <person name="Bisseling T."/>
            <person name="Huang S."/>
        </authorList>
    </citation>
    <scope>NUCLEOTIDE SEQUENCE [LARGE SCALE GENOMIC DNA]</scope>
    <source>
        <strain evidence="3">DAOM197198w</strain>
    </source>
</reference>
<organism evidence="2 3">
    <name type="scientific">Rhizophagus irregularis (strain DAOM 197198w)</name>
    <name type="common">Glomus intraradices</name>
    <dbReference type="NCBI Taxonomy" id="1432141"/>
    <lineage>
        <taxon>Eukaryota</taxon>
        <taxon>Fungi</taxon>
        <taxon>Fungi incertae sedis</taxon>
        <taxon>Mucoromycota</taxon>
        <taxon>Glomeromycotina</taxon>
        <taxon>Glomeromycetes</taxon>
        <taxon>Glomerales</taxon>
        <taxon>Glomeraceae</taxon>
        <taxon>Rhizophagus</taxon>
    </lineage>
</organism>
<dbReference type="Proteomes" id="UP000022910">
    <property type="component" value="Unassembled WGS sequence"/>
</dbReference>
<dbReference type="InterPro" id="IPR001611">
    <property type="entry name" value="Leu-rich_rpt"/>
</dbReference>
<keyword evidence="1" id="KW-1133">Transmembrane helix</keyword>
<dbReference type="HOGENOM" id="CLU_106843_0_0_1"/>
<keyword evidence="1" id="KW-0812">Transmembrane</keyword>
<name>A0A015L433_RHIIW</name>
<dbReference type="STRING" id="1432141.A0A015L433"/>
<evidence type="ECO:0000256" key="1">
    <source>
        <dbReference type="SAM" id="Phobius"/>
    </source>
</evidence>
<protein>
    <submittedName>
        <fullName evidence="2">Uncharacterized protein</fullName>
    </submittedName>
</protein>
<dbReference type="InterPro" id="IPR032675">
    <property type="entry name" value="LRR_dom_sf"/>
</dbReference>
<keyword evidence="1" id="KW-0472">Membrane</keyword>
<sequence length="226" mass="24968">MVNAQEWLDNNYPINGTCINEDDKENYGKRREEIVELDISNKNLEGPLAKDGGWINLRKLNMSFNNITHGSVGHNSVKDMSNLEEIDYSHNSRSGTWGSPASFPKLKKLNLSNNYIRKADLAHAPELTHLDVSNNQLAELNIPSKNLQELNCSDNPPLTNLSLASDSSPQVTGECAKLIAPISESLSTSDKITIGTSVGGSILGLIVAVISLWYTSERFRRLFGRK</sequence>
<dbReference type="AlphaFoldDB" id="A0A015L433"/>
<accession>A0A015L433</accession>
<dbReference type="EMBL" id="JEMT01017935">
    <property type="protein sequence ID" value="EXX67191.1"/>
    <property type="molecule type" value="Genomic_DNA"/>
</dbReference>
<dbReference type="PANTHER" id="PTHR48007">
    <property type="entry name" value="LEUCINE-RICH REPEAT RECEPTOR-LIKE PROTEIN KINASE PXC1"/>
    <property type="match status" value="1"/>
</dbReference>
<evidence type="ECO:0000313" key="3">
    <source>
        <dbReference type="Proteomes" id="UP000022910"/>
    </source>
</evidence>
<dbReference type="PROSITE" id="PS51450">
    <property type="entry name" value="LRR"/>
    <property type="match status" value="1"/>
</dbReference>
<keyword evidence="3" id="KW-1185">Reference proteome</keyword>
<evidence type="ECO:0000313" key="2">
    <source>
        <dbReference type="EMBL" id="EXX67191.1"/>
    </source>
</evidence>
<feature type="transmembrane region" description="Helical" evidence="1">
    <location>
        <begin position="192"/>
        <end position="215"/>
    </location>
</feature>
<dbReference type="PANTHER" id="PTHR48007:SF4">
    <property type="entry name" value="LEUCINE-RICH REPEAT RECEPTOR-LIKE PROTEIN KINASE PXC1"/>
    <property type="match status" value="1"/>
</dbReference>
<proteinExistence type="predicted"/>
<dbReference type="OrthoDB" id="204638at2759"/>
<dbReference type="SUPFAM" id="SSF52058">
    <property type="entry name" value="L domain-like"/>
    <property type="match status" value="1"/>
</dbReference>
<dbReference type="Gene3D" id="3.80.10.10">
    <property type="entry name" value="Ribonuclease Inhibitor"/>
    <property type="match status" value="1"/>
</dbReference>
<dbReference type="SMR" id="A0A015L433"/>
<gene>
    <name evidence="2" type="ORF">RirG_116640</name>
</gene>
<dbReference type="Pfam" id="PF00560">
    <property type="entry name" value="LRR_1"/>
    <property type="match status" value="2"/>
</dbReference>
<comment type="caution">
    <text evidence="2">The sequence shown here is derived from an EMBL/GenBank/DDBJ whole genome shotgun (WGS) entry which is preliminary data.</text>
</comment>